<accession>A0AAN7GRR3</accession>
<evidence type="ECO:0000256" key="7">
    <source>
        <dbReference type="PROSITE-ProRule" id="PRU00023"/>
    </source>
</evidence>
<comment type="caution">
    <text evidence="10">The sequence shown here is derived from an EMBL/GenBank/DDBJ whole genome shotgun (WGS) entry which is preliminary data.</text>
</comment>
<dbReference type="SUPFAM" id="SSF48403">
    <property type="entry name" value="Ankyrin repeat"/>
    <property type="match status" value="1"/>
</dbReference>
<dbReference type="Pfam" id="PF12796">
    <property type="entry name" value="Ank_2"/>
    <property type="match status" value="2"/>
</dbReference>
<proteinExistence type="predicted"/>
<dbReference type="InterPro" id="IPR002110">
    <property type="entry name" value="Ankyrin_rpt"/>
</dbReference>
<evidence type="ECO:0000313" key="11">
    <source>
        <dbReference type="Proteomes" id="UP001345219"/>
    </source>
</evidence>
<evidence type="ECO:0000256" key="1">
    <source>
        <dbReference type="ARBA" id="ARBA00004141"/>
    </source>
</evidence>
<dbReference type="GO" id="GO:0005886">
    <property type="term" value="C:plasma membrane"/>
    <property type="evidence" value="ECO:0007669"/>
    <property type="project" value="TreeGrafter"/>
</dbReference>
<feature type="repeat" description="ANK" evidence="7">
    <location>
        <begin position="116"/>
        <end position="140"/>
    </location>
</feature>
<dbReference type="SMART" id="SM00248">
    <property type="entry name" value="ANK"/>
    <property type="match status" value="5"/>
</dbReference>
<sequence length="494" mass="55339">MAIENSETTTSMARRIWFAARNGYVDQLDKFVQQHGKVILSRFSLASFSGTPLHLAALVGHATFVERLLELRPELASEQDSEKCTPLHLAAANGHVQVVRELLVVDKKALLMQDQEGRLPLHLAAMGGHVAVAQELLKSGQSAEELLAINTIHGDRVLHLCIKYNHLPVLKVLVEAIGDDEKILMMADSRGNTILQLAVMLKQIETVRFLVKLPVVRIETGGSSTPWDYKILVIGKPLGPSHQGVGHTTEETAAKAPEIWMKDAKGWIMTVSTLIATVTFAAAVLPPGGVWGEDVEKSETPYCDTNQNNCFYPCDNSIEKKCWAGSAVLSYYFIDDFVLFMKYNTISFTSSLMVVFLLLSGFPLSNKYTLWILSLALCLSISCLGLTFLKAMWLVLPHHFLPDYNKFKMVPFDVWVIMVGAVGMWLLVRASYWFKRHSKIAEEDKLTQKTLFLGKPYAWCGVKRIDSNDGHKKTHRLPIYLFKCARIWSQFVGI</sequence>
<dbReference type="InterPro" id="IPR026961">
    <property type="entry name" value="PGG_dom"/>
</dbReference>
<feature type="transmembrane region" description="Helical" evidence="8">
    <location>
        <begin position="371"/>
        <end position="394"/>
    </location>
</feature>
<evidence type="ECO:0000256" key="6">
    <source>
        <dbReference type="ARBA" id="ARBA00023136"/>
    </source>
</evidence>
<dbReference type="PANTHER" id="PTHR24186">
    <property type="entry name" value="PROTEIN PHOSPHATASE 1 REGULATORY SUBUNIT"/>
    <property type="match status" value="1"/>
</dbReference>
<reference evidence="10 11" key="1">
    <citation type="journal article" date="2023" name="Hortic Res">
        <title>Pangenome of water caltrop reveals structural variations and asymmetric subgenome divergence after allopolyploidization.</title>
        <authorList>
            <person name="Zhang X."/>
            <person name="Chen Y."/>
            <person name="Wang L."/>
            <person name="Yuan Y."/>
            <person name="Fang M."/>
            <person name="Shi L."/>
            <person name="Lu R."/>
            <person name="Comes H.P."/>
            <person name="Ma Y."/>
            <person name="Chen Y."/>
            <person name="Huang G."/>
            <person name="Zhou Y."/>
            <person name="Zheng Z."/>
            <person name="Qiu Y."/>
        </authorList>
    </citation>
    <scope>NUCLEOTIDE SEQUENCE [LARGE SCALE GENOMIC DNA]</scope>
    <source>
        <tissue evidence="10">Roots</tissue>
    </source>
</reference>
<dbReference type="Pfam" id="PF13962">
    <property type="entry name" value="PGG"/>
    <property type="match status" value="1"/>
</dbReference>
<keyword evidence="11" id="KW-1185">Reference proteome</keyword>
<dbReference type="PROSITE" id="PS50297">
    <property type="entry name" value="ANK_REP_REGION"/>
    <property type="match status" value="2"/>
</dbReference>
<feature type="repeat" description="ANK" evidence="7">
    <location>
        <begin position="48"/>
        <end position="80"/>
    </location>
</feature>
<dbReference type="PROSITE" id="PS50088">
    <property type="entry name" value="ANK_REPEAT"/>
    <property type="match status" value="3"/>
</dbReference>
<dbReference type="Proteomes" id="UP001345219">
    <property type="component" value="Chromosome 21"/>
</dbReference>
<feature type="transmembrane region" description="Helical" evidence="8">
    <location>
        <begin position="267"/>
        <end position="285"/>
    </location>
</feature>
<evidence type="ECO:0000256" key="4">
    <source>
        <dbReference type="ARBA" id="ARBA00022989"/>
    </source>
</evidence>
<evidence type="ECO:0000256" key="5">
    <source>
        <dbReference type="ARBA" id="ARBA00023043"/>
    </source>
</evidence>
<dbReference type="EMBL" id="JAXIOK010000018">
    <property type="protein sequence ID" value="KAK4749971.1"/>
    <property type="molecule type" value="Genomic_DNA"/>
</dbReference>
<keyword evidence="2 8" id="KW-0812">Transmembrane</keyword>
<keyword evidence="4 8" id="KW-1133">Transmembrane helix</keyword>
<evidence type="ECO:0000313" key="10">
    <source>
        <dbReference type="EMBL" id="KAK4749971.1"/>
    </source>
</evidence>
<feature type="domain" description="PGG" evidence="9">
    <location>
        <begin position="260"/>
        <end position="394"/>
    </location>
</feature>
<keyword evidence="6 8" id="KW-0472">Membrane</keyword>
<evidence type="ECO:0000259" key="9">
    <source>
        <dbReference type="Pfam" id="PF13962"/>
    </source>
</evidence>
<gene>
    <name evidence="10" type="ORF">SAY87_027420</name>
</gene>
<evidence type="ECO:0000256" key="8">
    <source>
        <dbReference type="SAM" id="Phobius"/>
    </source>
</evidence>
<feature type="transmembrane region" description="Helical" evidence="8">
    <location>
        <begin position="337"/>
        <end position="359"/>
    </location>
</feature>
<evidence type="ECO:0000256" key="3">
    <source>
        <dbReference type="ARBA" id="ARBA00022737"/>
    </source>
</evidence>
<dbReference type="AlphaFoldDB" id="A0AAN7GRR3"/>
<comment type="subcellular location">
    <subcellularLocation>
        <location evidence="1">Membrane</location>
        <topology evidence="1">Multi-pass membrane protein</topology>
    </subcellularLocation>
</comment>
<keyword evidence="3" id="KW-0677">Repeat</keyword>
<feature type="transmembrane region" description="Helical" evidence="8">
    <location>
        <begin position="414"/>
        <end position="434"/>
    </location>
</feature>
<dbReference type="Gene3D" id="1.25.40.20">
    <property type="entry name" value="Ankyrin repeat-containing domain"/>
    <property type="match status" value="1"/>
</dbReference>
<dbReference type="PANTHER" id="PTHR24186:SF37">
    <property type="entry name" value="PGG DOMAIN-CONTAINING PROTEIN"/>
    <property type="match status" value="1"/>
</dbReference>
<organism evidence="10 11">
    <name type="scientific">Trapa incisa</name>
    <dbReference type="NCBI Taxonomy" id="236973"/>
    <lineage>
        <taxon>Eukaryota</taxon>
        <taxon>Viridiplantae</taxon>
        <taxon>Streptophyta</taxon>
        <taxon>Embryophyta</taxon>
        <taxon>Tracheophyta</taxon>
        <taxon>Spermatophyta</taxon>
        <taxon>Magnoliopsida</taxon>
        <taxon>eudicotyledons</taxon>
        <taxon>Gunneridae</taxon>
        <taxon>Pentapetalae</taxon>
        <taxon>rosids</taxon>
        <taxon>malvids</taxon>
        <taxon>Myrtales</taxon>
        <taxon>Lythraceae</taxon>
        <taxon>Trapa</taxon>
    </lineage>
</organism>
<evidence type="ECO:0000256" key="2">
    <source>
        <dbReference type="ARBA" id="ARBA00022692"/>
    </source>
</evidence>
<name>A0AAN7GRR3_9MYRT</name>
<protein>
    <recommendedName>
        <fullName evidence="9">PGG domain-containing protein</fullName>
    </recommendedName>
</protein>
<dbReference type="InterPro" id="IPR036770">
    <property type="entry name" value="Ankyrin_rpt-contain_sf"/>
</dbReference>
<keyword evidence="5 7" id="KW-0040">ANK repeat</keyword>
<feature type="repeat" description="ANK" evidence="7">
    <location>
        <begin position="82"/>
        <end position="103"/>
    </location>
</feature>